<dbReference type="Proteomes" id="UP000248311">
    <property type="component" value="Unassembled WGS sequence"/>
</dbReference>
<dbReference type="Gene3D" id="3.10.129.10">
    <property type="entry name" value="Hotdog Thioesterase"/>
    <property type="match status" value="1"/>
</dbReference>
<feature type="domain" description="3-hydroxyacyl-CoA dehydrogenase NAD binding" evidence="2">
    <location>
        <begin position="12"/>
        <end position="183"/>
    </location>
</feature>
<gene>
    <name evidence="3" type="ORF">DFP88_101556</name>
</gene>
<dbReference type="GO" id="GO:0070403">
    <property type="term" value="F:NAD+ binding"/>
    <property type="evidence" value="ECO:0007669"/>
    <property type="project" value="InterPro"/>
</dbReference>
<evidence type="ECO:0000313" key="4">
    <source>
        <dbReference type="Proteomes" id="UP000248311"/>
    </source>
</evidence>
<dbReference type="InterPro" id="IPR006176">
    <property type="entry name" value="3-OHacyl-CoA_DH_NAD-bd"/>
</dbReference>
<dbReference type="Pfam" id="PF13279">
    <property type="entry name" value="4HBT_2"/>
    <property type="match status" value="1"/>
</dbReference>
<evidence type="ECO:0000256" key="1">
    <source>
        <dbReference type="SAM" id="MobiDB-lite"/>
    </source>
</evidence>
<dbReference type="GO" id="GO:0006631">
    <property type="term" value="P:fatty acid metabolic process"/>
    <property type="evidence" value="ECO:0007669"/>
    <property type="project" value="InterPro"/>
</dbReference>
<dbReference type="PANTHER" id="PTHR48075:SF5">
    <property type="entry name" value="3-HYDROXYBUTYRYL-COA DEHYDROGENASE"/>
    <property type="match status" value="1"/>
</dbReference>
<dbReference type="InterPro" id="IPR008927">
    <property type="entry name" value="6-PGluconate_DH-like_C_sf"/>
</dbReference>
<dbReference type="Gene3D" id="3.40.50.720">
    <property type="entry name" value="NAD(P)-binding Rossmann-like Domain"/>
    <property type="match status" value="1"/>
</dbReference>
<sequence length="501" mass="53923">MSAPAQGQRIAAILGAGRTGAGWAARFALMGWDVRMHDPDMRAAPHFEAVLARARRSLPGLLDVAPPVEGTVSWHAGIADAVRGASWIQESVPERLDLKQSVLAELDDHAEPEAIIASSSAGIDLAQLQGDLPRRGRMVIARPLAPVYLVPLVELVASAASRDEVVEQARSTLLSLGCYPLRMGREEHLMGRLSAALWQEAAQLVADGAADAETVDDALRHGAALLWTQTGLFGTGPIAGEDLRVEVEEPVQTESDPLSGMPRAPRRAQPLHDVIDRLEARAGGLPDGRDAPQEVRDAALSSLLRGLKGADWGAGRLLRGMDRRYDDTPDLEALALTSPLPTASRTIPVDWVGQDGCVAEWRVAELMDGATWRLLRMVGCDEAEGDHQGGGGPSDRGETFLMAETHLRHLGVARAGDAVTVETQVLSFQGRHLQLFHKLWLDKRLVASAEVLLVHADRRERRPTVPAADLAARLSALAAAHQRLPRPEGSGRVAMRPEPEV</sequence>
<comment type="caution">
    <text evidence="3">The sequence shown here is derived from an EMBL/GenBank/DDBJ whole genome shotgun (WGS) entry which is preliminary data.</text>
</comment>
<dbReference type="EMBL" id="QJTE01000001">
    <property type="protein sequence ID" value="PYE85882.1"/>
    <property type="molecule type" value="Genomic_DNA"/>
</dbReference>
<evidence type="ECO:0000259" key="2">
    <source>
        <dbReference type="Pfam" id="PF02737"/>
    </source>
</evidence>
<name>A0A318SWJ6_9RHOB</name>
<dbReference type="InterPro" id="IPR029069">
    <property type="entry name" value="HotDog_dom_sf"/>
</dbReference>
<keyword evidence="4" id="KW-1185">Reference proteome</keyword>
<dbReference type="AlphaFoldDB" id="A0A318SWJ6"/>
<dbReference type="SUPFAM" id="SSF54637">
    <property type="entry name" value="Thioesterase/thiol ester dehydrase-isomerase"/>
    <property type="match status" value="1"/>
</dbReference>
<reference evidence="3 4" key="1">
    <citation type="submission" date="2018-06" db="EMBL/GenBank/DDBJ databases">
        <title>Genomic Encyclopedia of Type Strains, Phase III (KMG-III): the genomes of soil and plant-associated and newly described type strains.</title>
        <authorList>
            <person name="Whitman W."/>
        </authorList>
    </citation>
    <scope>NUCLEOTIDE SEQUENCE [LARGE SCALE GENOMIC DNA]</scope>
    <source>
        <strain evidence="3 4">CECT 9025</strain>
    </source>
</reference>
<dbReference type="Gene3D" id="1.10.1040.10">
    <property type="entry name" value="N-(1-d-carboxylethyl)-l-norvaline Dehydrogenase, domain 2"/>
    <property type="match status" value="1"/>
</dbReference>
<organism evidence="3 4">
    <name type="scientific">Pseudoroseicyclus aestuarii</name>
    <dbReference type="NCBI Taxonomy" id="1795041"/>
    <lineage>
        <taxon>Bacteria</taxon>
        <taxon>Pseudomonadati</taxon>
        <taxon>Pseudomonadota</taxon>
        <taxon>Alphaproteobacteria</taxon>
        <taxon>Rhodobacterales</taxon>
        <taxon>Paracoccaceae</taxon>
        <taxon>Pseudoroseicyclus</taxon>
    </lineage>
</organism>
<accession>A0A318SWJ6</accession>
<dbReference type="Pfam" id="PF02737">
    <property type="entry name" value="3HCDH_N"/>
    <property type="match status" value="1"/>
</dbReference>
<dbReference type="InterPro" id="IPR036291">
    <property type="entry name" value="NAD(P)-bd_dom_sf"/>
</dbReference>
<protein>
    <submittedName>
        <fullName evidence="3">Carnitine 3-dehydrogenase</fullName>
    </submittedName>
</protein>
<dbReference type="SUPFAM" id="SSF51735">
    <property type="entry name" value="NAD(P)-binding Rossmann-fold domains"/>
    <property type="match status" value="1"/>
</dbReference>
<evidence type="ECO:0000313" key="3">
    <source>
        <dbReference type="EMBL" id="PYE85882.1"/>
    </source>
</evidence>
<dbReference type="GO" id="GO:0016491">
    <property type="term" value="F:oxidoreductase activity"/>
    <property type="evidence" value="ECO:0007669"/>
    <property type="project" value="TreeGrafter"/>
</dbReference>
<dbReference type="OrthoDB" id="9803287at2"/>
<proteinExistence type="predicted"/>
<feature type="region of interest" description="Disordered" evidence="1">
    <location>
        <begin position="481"/>
        <end position="501"/>
    </location>
</feature>
<dbReference type="SUPFAM" id="SSF48179">
    <property type="entry name" value="6-phosphogluconate dehydrogenase C-terminal domain-like"/>
    <property type="match status" value="1"/>
</dbReference>
<dbReference type="InterPro" id="IPR013328">
    <property type="entry name" value="6PGD_dom2"/>
</dbReference>
<dbReference type="CDD" id="cd00586">
    <property type="entry name" value="4HBT"/>
    <property type="match status" value="1"/>
</dbReference>
<dbReference type="PANTHER" id="PTHR48075">
    <property type="entry name" value="3-HYDROXYACYL-COA DEHYDROGENASE FAMILY PROTEIN"/>
    <property type="match status" value="1"/>
</dbReference>
<dbReference type="RefSeq" id="WP_110812895.1">
    <property type="nucleotide sequence ID" value="NZ_QJTE01000001.1"/>
</dbReference>